<gene>
    <name evidence="5" type="ORF">SERLADRAFT_444505</name>
</gene>
<dbReference type="CDD" id="cd23837">
    <property type="entry name" value="UBCc_UBE2O"/>
    <property type="match status" value="1"/>
</dbReference>
<keyword evidence="2" id="KW-0833">Ubl conjugation pathway</keyword>
<dbReference type="PROSITE" id="PS50127">
    <property type="entry name" value="UBC_2"/>
    <property type="match status" value="1"/>
</dbReference>
<dbReference type="OrthoDB" id="1926878at2759"/>
<feature type="compositionally biased region" description="Acidic residues" evidence="3">
    <location>
        <begin position="685"/>
        <end position="700"/>
    </location>
</feature>
<dbReference type="Proteomes" id="UP000008064">
    <property type="component" value="Unassembled WGS sequence"/>
</dbReference>
<evidence type="ECO:0000256" key="1">
    <source>
        <dbReference type="ARBA" id="ARBA00022679"/>
    </source>
</evidence>
<evidence type="ECO:0000313" key="5">
    <source>
        <dbReference type="EMBL" id="EGO30932.1"/>
    </source>
</evidence>
<evidence type="ECO:0000256" key="2">
    <source>
        <dbReference type="ARBA" id="ARBA00022786"/>
    </source>
</evidence>
<name>F8NFW2_SERL9</name>
<dbReference type="KEGG" id="sla:SERLADRAFT_444505"/>
<feature type="domain" description="UBC core" evidence="4">
    <location>
        <begin position="809"/>
        <end position="972"/>
    </location>
</feature>
<dbReference type="PANTHER" id="PTHR46116">
    <property type="entry name" value="(E3-INDEPENDENT) E2 UBIQUITIN-CONJUGATING ENZYME"/>
    <property type="match status" value="1"/>
</dbReference>
<dbReference type="InterPro" id="IPR016135">
    <property type="entry name" value="UBQ-conjugating_enzyme/RWD"/>
</dbReference>
<dbReference type="HOGENOM" id="CLU_005619_0_0_1"/>
<dbReference type="EMBL" id="GL945428">
    <property type="protein sequence ID" value="EGO30932.1"/>
    <property type="molecule type" value="Genomic_DNA"/>
</dbReference>
<feature type="region of interest" description="Disordered" evidence="3">
    <location>
        <begin position="682"/>
        <end position="762"/>
    </location>
</feature>
<dbReference type="SUPFAM" id="SSF54495">
    <property type="entry name" value="UBC-like"/>
    <property type="match status" value="1"/>
</dbReference>
<dbReference type="GO" id="GO:0061631">
    <property type="term" value="F:ubiquitin conjugating enzyme activity"/>
    <property type="evidence" value="ECO:0007669"/>
    <property type="project" value="TreeGrafter"/>
</dbReference>
<feature type="compositionally biased region" description="Low complexity" evidence="3">
    <location>
        <begin position="730"/>
        <end position="752"/>
    </location>
</feature>
<dbReference type="Pfam" id="PF00179">
    <property type="entry name" value="UQ_con"/>
    <property type="match status" value="1"/>
</dbReference>
<dbReference type="InterPro" id="IPR000608">
    <property type="entry name" value="UBC"/>
</dbReference>
<dbReference type="GeneID" id="18816101"/>
<dbReference type="RefSeq" id="XP_007312816.1">
    <property type="nucleotide sequence ID" value="XM_007312754.1"/>
</dbReference>
<organism>
    <name type="scientific">Serpula lacrymans var. lacrymans (strain S7.9)</name>
    <name type="common">Dry rot fungus</name>
    <dbReference type="NCBI Taxonomy" id="578457"/>
    <lineage>
        <taxon>Eukaryota</taxon>
        <taxon>Fungi</taxon>
        <taxon>Dikarya</taxon>
        <taxon>Basidiomycota</taxon>
        <taxon>Agaricomycotina</taxon>
        <taxon>Agaricomycetes</taxon>
        <taxon>Agaricomycetidae</taxon>
        <taxon>Boletales</taxon>
        <taxon>Coniophorineae</taxon>
        <taxon>Serpulaceae</taxon>
        <taxon>Serpula</taxon>
    </lineage>
</organism>
<dbReference type="Gene3D" id="3.10.110.10">
    <property type="entry name" value="Ubiquitin Conjugating Enzyme"/>
    <property type="match status" value="1"/>
</dbReference>
<protein>
    <recommendedName>
        <fullName evidence="4">UBC core domain-containing protein</fullName>
    </recommendedName>
</protein>
<proteinExistence type="predicted"/>
<keyword evidence="1" id="KW-0808">Transferase</keyword>
<evidence type="ECO:0000256" key="3">
    <source>
        <dbReference type="SAM" id="MobiDB-lite"/>
    </source>
</evidence>
<dbReference type="SMART" id="SM00212">
    <property type="entry name" value="UBCc"/>
    <property type="match status" value="1"/>
</dbReference>
<dbReference type="InterPro" id="IPR057733">
    <property type="entry name" value="UBE2O-like_SH3-B"/>
</dbReference>
<dbReference type="PANTHER" id="PTHR46116:SF15">
    <property type="entry name" value="(E3-INDEPENDENT) E2 UBIQUITIN-CONJUGATING ENZYME"/>
    <property type="match status" value="1"/>
</dbReference>
<accession>F8NFW2</accession>
<evidence type="ECO:0000259" key="4">
    <source>
        <dbReference type="PROSITE" id="PS50127"/>
    </source>
</evidence>
<dbReference type="AlphaFoldDB" id="F8NFW2"/>
<reference evidence="5" key="1">
    <citation type="submission" date="2011-04" db="EMBL/GenBank/DDBJ databases">
        <title>Evolution of plant cell wall degrading machinery underlies the functional diversity of forest fungi.</title>
        <authorList>
            <consortium name="US DOE Joint Genome Institute (JGI-PGF)"/>
            <person name="Eastwood D.C."/>
            <person name="Floudas D."/>
            <person name="Binder M."/>
            <person name="Majcherczyk A."/>
            <person name="Schneider P."/>
            <person name="Aerts A."/>
            <person name="Asiegbu F.O."/>
            <person name="Baker S.E."/>
            <person name="Barry K."/>
            <person name="Bendiksby M."/>
            <person name="Blumentritt M."/>
            <person name="Coutinho P.M."/>
            <person name="Cullen D."/>
            <person name="Cullen D."/>
            <person name="Gathman A."/>
            <person name="Goodell B."/>
            <person name="Henrissat B."/>
            <person name="Ihrmark K."/>
            <person name="Kauserud H."/>
            <person name="Kohler A."/>
            <person name="LaButti K."/>
            <person name="Lapidus A."/>
            <person name="Lavin J.L."/>
            <person name="Lee Y.-H."/>
            <person name="Lindquist E."/>
            <person name="Lilly W."/>
            <person name="Lucas S."/>
            <person name="Morin E."/>
            <person name="Murat C."/>
            <person name="Oguiza J.A."/>
            <person name="Park J."/>
            <person name="Pisabarro A.G."/>
            <person name="Riley R."/>
            <person name="Rosling A."/>
            <person name="Salamov A."/>
            <person name="Schmidt O."/>
            <person name="Schmutz J."/>
            <person name="Skrede I."/>
            <person name="Stenlid J."/>
            <person name="Wiebenga A."/>
            <person name="Xie X."/>
            <person name="Kues U."/>
            <person name="Hibbett D.S."/>
            <person name="Hoffmeister D."/>
            <person name="Hogberg N."/>
            <person name="Martin F."/>
            <person name="Grigoriev I.V."/>
            <person name="Watkinson S.C."/>
        </authorList>
    </citation>
    <scope>NUCLEOTIDE SEQUENCE</scope>
    <source>
        <strain evidence="5">S7.9</strain>
    </source>
</reference>
<sequence length="1053" mass="116683">MIRRVPQDPIDDITQGSKYHFFELFRLGGFDVKALPLLSCYSINNSSISSDNSIFLQFCTYSSDFFLRNTCFETIEWKLEDLFQVTENSGAGQVKVSRTVIALRSTAGDNGICGDVLGSTVVADVGLFYQEDIVQRTGSPNSYGIVLRCWHDAEELPPPHSFMDPLMRPLEPGEVGVSFFPNGVREILPESEFVLVDRTFQAGDYCKRSVDDVRSGVVTAIEVMARLVHAVSGASVEGWKSTCDLEHSMDVDIGDYVVYNDWVGQLFDENIVEMSGGQLVRLPELSSRLTVGDKGSDILPPPTASLQSIFSFAMGTNRPSNLDTVVQVKHTVLAVCWLAVNQSVRIQPIFYLDPEVAEAQSRPDRFWHGESLSKLMIIRTRTDDIRVGDKVFLKNDEGVSVTTHGQSSDPAGIVTVRTLAVKETRTRVTVLWQDGTAETIQSTALIPYMNPDEYDCWPGDHVLWRNEDQKRTAVVQSVNAADRIATIRFTDTGTTELASVLELDPNGMSDLSLVTAHPHIHGLGVRRGDSVFIHKEGSTNSVESPRVPRIGEIEHWVRELPVSSDGQLGGWRREMSDIGARIATDRMSGDPPESRVQQPPMDDTLSWFGEVTGLRLDGSVEVTHPNMKMSVYPLERLTKLYDSLEQFEDDAWDDEMSEDQESVEEGGGVWFKEEDGVWKIADQGGDGDEWVETDDEDSSMDVDPPSWHEPIATAQPVNGINGHPPPQITTISVDSSNSADSTTASPASSSATRILSPDVVPKNIVADENGEENEEMSDGQTPWKQFEMLSSAPPDHAFYGSVPAQPSKAFLGRLQKEYRALSSSLPDSIIVRAYEDRTDLLRCLIIGPENTPYEDAPFVIDWMLDAGFPHSPPIAHFWSWTNGNGRVNPNLYEEGKVCLSILGTWAGDRNETWSAARSSLLQAFVSIQGLVLVKEPWFCEPAYEKLRGTEEGHVNSRLYNEKAYVLSRGFVRRALEIPLGGLESEVNWMYYTNGKLAKVLSHSHALIEKSKANPESLDLDLDLAVPRLTAGGILTLERTLAKLQALSQGRTLK</sequence>
<dbReference type="Pfam" id="PF23043">
    <property type="entry name" value="SH3-B_UBE2O"/>
    <property type="match status" value="1"/>
</dbReference>